<dbReference type="RefSeq" id="WP_307267283.1">
    <property type="nucleotide sequence ID" value="NZ_JAUSVX010000001.1"/>
</dbReference>
<dbReference type="InterPro" id="IPR047055">
    <property type="entry name" value="MotA-like"/>
</dbReference>
<dbReference type="PANTHER" id="PTHR30433:SF2">
    <property type="entry name" value="MOTILITY PROTEIN A"/>
    <property type="match status" value="1"/>
</dbReference>
<evidence type="ECO:0000313" key="12">
    <source>
        <dbReference type="Proteomes" id="UP001242480"/>
    </source>
</evidence>
<keyword evidence="4" id="KW-1003">Cell membrane</keyword>
<evidence type="ECO:0000256" key="2">
    <source>
        <dbReference type="ARBA" id="ARBA00008038"/>
    </source>
</evidence>
<evidence type="ECO:0000259" key="10">
    <source>
        <dbReference type="Pfam" id="PF01618"/>
    </source>
</evidence>
<keyword evidence="7 9" id="KW-1133">Transmembrane helix</keyword>
<comment type="caution">
    <text evidence="11">The sequence shown here is derived from an EMBL/GenBank/DDBJ whole genome shotgun (WGS) entry which is preliminary data.</text>
</comment>
<dbReference type="Pfam" id="PF01618">
    <property type="entry name" value="MotA_ExbB"/>
    <property type="match status" value="1"/>
</dbReference>
<feature type="domain" description="MotA/TolQ/ExbB proton channel" evidence="10">
    <location>
        <begin position="98"/>
        <end position="212"/>
    </location>
</feature>
<dbReference type="InterPro" id="IPR000540">
    <property type="entry name" value="Flag_MotA_CS"/>
</dbReference>
<evidence type="ECO:0000256" key="3">
    <source>
        <dbReference type="ARBA" id="ARBA00022448"/>
    </source>
</evidence>
<proteinExistence type="inferred from homology"/>
<accession>A0ABU0IZU9</accession>
<gene>
    <name evidence="11" type="ORF">QO011_000535</name>
</gene>
<feature type="transmembrane region" description="Helical" evidence="9">
    <location>
        <begin position="36"/>
        <end position="62"/>
    </location>
</feature>
<dbReference type="PANTHER" id="PTHR30433">
    <property type="entry name" value="CHEMOTAXIS PROTEIN MOTA"/>
    <property type="match status" value="1"/>
</dbReference>
<name>A0ABU0IZU9_9HYPH</name>
<feature type="transmembrane region" description="Helical" evidence="9">
    <location>
        <begin position="146"/>
        <end position="167"/>
    </location>
</feature>
<dbReference type="PROSITE" id="PS01307">
    <property type="entry name" value="MOTA"/>
    <property type="match status" value="1"/>
</dbReference>
<evidence type="ECO:0000256" key="8">
    <source>
        <dbReference type="ARBA" id="ARBA00023136"/>
    </source>
</evidence>
<evidence type="ECO:0000313" key="11">
    <source>
        <dbReference type="EMBL" id="MDQ0467540.1"/>
    </source>
</evidence>
<keyword evidence="3" id="KW-0813">Transport</keyword>
<keyword evidence="8 9" id="KW-0472">Membrane</keyword>
<feature type="transmembrane region" description="Helical" evidence="9">
    <location>
        <begin position="179"/>
        <end position="198"/>
    </location>
</feature>
<comment type="subcellular location">
    <subcellularLocation>
        <location evidence="1">Cell membrane</location>
        <topology evidence="1">Multi-pass membrane protein</topology>
    </subcellularLocation>
</comment>
<keyword evidence="6" id="KW-0283">Flagellar rotation</keyword>
<evidence type="ECO:0000256" key="5">
    <source>
        <dbReference type="ARBA" id="ARBA00022692"/>
    </source>
</evidence>
<organism evidence="11 12">
    <name type="scientific">Labrys wisconsinensis</name>
    <dbReference type="NCBI Taxonomy" id="425677"/>
    <lineage>
        <taxon>Bacteria</taxon>
        <taxon>Pseudomonadati</taxon>
        <taxon>Pseudomonadota</taxon>
        <taxon>Alphaproteobacteria</taxon>
        <taxon>Hyphomicrobiales</taxon>
        <taxon>Xanthobacteraceae</taxon>
        <taxon>Labrys</taxon>
    </lineage>
</organism>
<evidence type="ECO:0000256" key="9">
    <source>
        <dbReference type="SAM" id="Phobius"/>
    </source>
</evidence>
<dbReference type="EMBL" id="JAUSVX010000001">
    <property type="protein sequence ID" value="MDQ0467540.1"/>
    <property type="molecule type" value="Genomic_DNA"/>
</dbReference>
<evidence type="ECO:0000256" key="4">
    <source>
        <dbReference type="ARBA" id="ARBA00022475"/>
    </source>
</evidence>
<evidence type="ECO:0000256" key="7">
    <source>
        <dbReference type="ARBA" id="ARBA00022989"/>
    </source>
</evidence>
<dbReference type="Proteomes" id="UP001242480">
    <property type="component" value="Unassembled WGS sequence"/>
</dbReference>
<feature type="transmembrane region" description="Helical" evidence="9">
    <location>
        <begin position="7"/>
        <end position="30"/>
    </location>
</feature>
<sequence>MDIATGIGLVFGFGVFIFLMMDGGGLMMFISEHAGIVIFGGATAATMIRFPFSTIMHGLPLAMKYAFTTRRLSKREVVDEITRLAEIVRKSGPIALENETIEDEFLAKGMRMIADGYDRDFMRDTLERDRDNTLFRLDEAQKVYRAIGDCAPAFGMVGTLVGMVQMFANMDDPSKLGPFMATALLATLYGAVLANLVCMPIADKVSLKAEDLEINSTLIIDGVLAIRESKSPTLVRELLMAYLPEHSRHEAVA</sequence>
<dbReference type="InterPro" id="IPR002898">
    <property type="entry name" value="MotA_ExbB_proton_chnl"/>
</dbReference>
<comment type="similarity">
    <text evidence="2">Belongs to the MotA family.</text>
</comment>
<protein>
    <submittedName>
        <fullName evidence="11">Chemotaxis protein MotA</fullName>
    </submittedName>
</protein>
<keyword evidence="5 9" id="KW-0812">Transmembrane</keyword>
<evidence type="ECO:0000256" key="6">
    <source>
        <dbReference type="ARBA" id="ARBA00022779"/>
    </source>
</evidence>
<keyword evidence="12" id="KW-1185">Reference proteome</keyword>
<reference evidence="11 12" key="1">
    <citation type="submission" date="2023-07" db="EMBL/GenBank/DDBJ databases">
        <title>Genomic Encyclopedia of Type Strains, Phase IV (KMG-IV): sequencing the most valuable type-strain genomes for metagenomic binning, comparative biology and taxonomic classification.</title>
        <authorList>
            <person name="Goeker M."/>
        </authorList>
    </citation>
    <scope>NUCLEOTIDE SEQUENCE [LARGE SCALE GENOMIC DNA]</scope>
    <source>
        <strain evidence="11 12">DSM 19619</strain>
    </source>
</reference>
<evidence type="ECO:0000256" key="1">
    <source>
        <dbReference type="ARBA" id="ARBA00004651"/>
    </source>
</evidence>